<dbReference type="AlphaFoldDB" id="A0A5C6CB24"/>
<feature type="active site" evidence="4">
    <location>
        <position position="59"/>
    </location>
</feature>
<dbReference type="InterPro" id="IPR002569">
    <property type="entry name" value="Met_Sox_Rdtase_MsrA_dom"/>
</dbReference>
<accession>A0A5C6CB24</accession>
<dbReference type="GO" id="GO:0008113">
    <property type="term" value="F:peptide-methionine (S)-S-oxide reductase activity"/>
    <property type="evidence" value="ECO:0007669"/>
    <property type="project" value="UniProtKB-UniRule"/>
</dbReference>
<dbReference type="Proteomes" id="UP000316304">
    <property type="component" value="Unassembled WGS sequence"/>
</dbReference>
<reference evidence="6 7" key="1">
    <citation type="submission" date="2019-02" db="EMBL/GenBank/DDBJ databases">
        <title>Deep-cultivation of Planctomycetes and their phenomic and genomic characterization uncovers novel biology.</title>
        <authorList>
            <person name="Wiegand S."/>
            <person name="Jogler M."/>
            <person name="Boedeker C."/>
            <person name="Pinto D."/>
            <person name="Vollmers J."/>
            <person name="Rivas-Marin E."/>
            <person name="Kohn T."/>
            <person name="Peeters S.H."/>
            <person name="Heuer A."/>
            <person name="Rast P."/>
            <person name="Oberbeckmann S."/>
            <person name="Bunk B."/>
            <person name="Jeske O."/>
            <person name="Meyerdierks A."/>
            <person name="Storesund J.E."/>
            <person name="Kallscheuer N."/>
            <person name="Luecker S."/>
            <person name="Lage O.M."/>
            <person name="Pohl T."/>
            <person name="Merkel B.J."/>
            <person name="Hornburger P."/>
            <person name="Mueller R.-W."/>
            <person name="Bruemmer F."/>
            <person name="Labrenz M."/>
            <person name="Spormann A.M."/>
            <person name="Op Den Camp H."/>
            <person name="Overmann J."/>
            <person name="Amann R."/>
            <person name="Jetten M.S.M."/>
            <person name="Mascher T."/>
            <person name="Medema M.H."/>
            <person name="Devos D.P."/>
            <person name="Kaster A.-K."/>
            <person name="Ovreas L."/>
            <person name="Rohde M."/>
            <person name="Galperin M.Y."/>
            <person name="Jogler C."/>
        </authorList>
    </citation>
    <scope>NUCLEOTIDE SEQUENCE [LARGE SCALE GENOMIC DNA]</scope>
    <source>
        <strain evidence="6 7">Pla52o</strain>
    </source>
</reference>
<dbReference type="InterPro" id="IPR036509">
    <property type="entry name" value="Met_Sox_Rdtase_MsrA_sf"/>
</dbReference>
<evidence type="ECO:0000256" key="3">
    <source>
        <dbReference type="ARBA" id="ARBA00048782"/>
    </source>
</evidence>
<keyword evidence="7" id="KW-1185">Reference proteome</keyword>
<dbReference type="PANTHER" id="PTHR43774">
    <property type="entry name" value="PEPTIDE METHIONINE SULFOXIDE REDUCTASE"/>
    <property type="match status" value="1"/>
</dbReference>
<gene>
    <name evidence="6" type="primary">msrA2</name>
    <name evidence="4" type="synonym">msrA</name>
    <name evidence="6" type="ORF">Pla52o_44820</name>
</gene>
<comment type="function">
    <text evidence="4">Has an important function as a repair enzyme for proteins that have been inactivated by oxidation. Catalyzes the reversible oxidation-reduction of methionine sulfoxide in proteins to methionine.</text>
</comment>
<dbReference type="PROSITE" id="PS51257">
    <property type="entry name" value="PROKAR_LIPOPROTEIN"/>
    <property type="match status" value="1"/>
</dbReference>
<dbReference type="EMBL" id="SJPT01000008">
    <property type="protein sequence ID" value="TWU20604.1"/>
    <property type="molecule type" value="Genomic_DNA"/>
</dbReference>
<dbReference type="SUPFAM" id="SSF55068">
    <property type="entry name" value="Peptide methionine sulfoxide reductase"/>
    <property type="match status" value="1"/>
</dbReference>
<evidence type="ECO:0000259" key="5">
    <source>
        <dbReference type="Pfam" id="PF01625"/>
    </source>
</evidence>
<evidence type="ECO:0000313" key="7">
    <source>
        <dbReference type="Proteomes" id="UP000316304"/>
    </source>
</evidence>
<comment type="similarity">
    <text evidence="4">Belongs to the MsrA Met sulfoxide reductase family.</text>
</comment>
<keyword evidence="1 4" id="KW-0560">Oxidoreductase</keyword>
<dbReference type="NCBIfam" id="TIGR00401">
    <property type="entry name" value="msrA"/>
    <property type="match status" value="1"/>
</dbReference>
<evidence type="ECO:0000256" key="1">
    <source>
        <dbReference type="ARBA" id="ARBA00023002"/>
    </source>
</evidence>
<organism evidence="6 7">
    <name type="scientific">Novipirellula galeiformis</name>
    <dbReference type="NCBI Taxonomy" id="2528004"/>
    <lineage>
        <taxon>Bacteria</taxon>
        <taxon>Pseudomonadati</taxon>
        <taxon>Planctomycetota</taxon>
        <taxon>Planctomycetia</taxon>
        <taxon>Pirellulales</taxon>
        <taxon>Pirellulaceae</taxon>
        <taxon>Novipirellula</taxon>
    </lineage>
</organism>
<dbReference type="GO" id="GO:0033744">
    <property type="term" value="F:L-methionine:thioredoxin-disulfide S-oxidoreductase activity"/>
    <property type="evidence" value="ECO:0007669"/>
    <property type="project" value="RHEA"/>
</dbReference>
<evidence type="ECO:0000313" key="6">
    <source>
        <dbReference type="EMBL" id="TWU20604.1"/>
    </source>
</evidence>
<proteinExistence type="inferred from homology"/>
<comment type="caution">
    <text evidence="6">The sequence shown here is derived from an EMBL/GenBank/DDBJ whole genome shotgun (WGS) entry which is preliminary data.</text>
</comment>
<dbReference type="PANTHER" id="PTHR43774:SF1">
    <property type="entry name" value="PEPTIDE METHIONINE SULFOXIDE REDUCTASE MSRA 2"/>
    <property type="match status" value="1"/>
</dbReference>
<evidence type="ECO:0000256" key="2">
    <source>
        <dbReference type="ARBA" id="ARBA00047806"/>
    </source>
</evidence>
<comment type="catalytic activity">
    <reaction evidence="3 4">
        <text>[thioredoxin]-disulfide + L-methionine + H2O = L-methionine (S)-S-oxide + [thioredoxin]-dithiol</text>
        <dbReference type="Rhea" id="RHEA:19993"/>
        <dbReference type="Rhea" id="RHEA-COMP:10698"/>
        <dbReference type="Rhea" id="RHEA-COMP:10700"/>
        <dbReference type="ChEBI" id="CHEBI:15377"/>
        <dbReference type="ChEBI" id="CHEBI:29950"/>
        <dbReference type="ChEBI" id="CHEBI:50058"/>
        <dbReference type="ChEBI" id="CHEBI:57844"/>
        <dbReference type="ChEBI" id="CHEBI:58772"/>
        <dbReference type="EC" id="1.8.4.11"/>
    </reaction>
</comment>
<sequence>MFVQTKRYVSLAVLFVFAGCQTEPVPLNEPVEMRHVSTQSIGEGEGTAEDNTAILGGGCFWCVESDFEKLPGVTDVVSGYSGGRSRNPTYATYAARGHIEVVKITYDPSKVNFAGLVEWLIKHSDPTDPNGSFVDRGHPYRPVVYYQNDRQKKVTEKVIKAVDDMHVFDKKLAIAVQPEQKFWPAEAYHQDYHSKSLIKYDFYRYKSGRDAFIEKHWGDRAKTLELPESMLRPAENHSHRAQ</sequence>
<dbReference type="Gene3D" id="3.30.1060.10">
    <property type="entry name" value="Peptide methionine sulphoxide reductase MsrA"/>
    <property type="match status" value="1"/>
</dbReference>
<dbReference type="HAMAP" id="MF_01401">
    <property type="entry name" value="MsrA"/>
    <property type="match status" value="1"/>
</dbReference>
<dbReference type="EC" id="1.8.4.11" evidence="4"/>
<feature type="domain" description="Peptide methionine sulphoxide reductase MsrA" evidence="5">
    <location>
        <begin position="52"/>
        <end position="200"/>
    </location>
</feature>
<dbReference type="Pfam" id="PF01625">
    <property type="entry name" value="PMSR"/>
    <property type="match status" value="1"/>
</dbReference>
<evidence type="ECO:0000256" key="4">
    <source>
        <dbReference type="HAMAP-Rule" id="MF_01401"/>
    </source>
</evidence>
<comment type="catalytic activity">
    <reaction evidence="2 4">
        <text>L-methionyl-[protein] + [thioredoxin]-disulfide + H2O = L-methionyl-(S)-S-oxide-[protein] + [thioredoxin]-dithiol</text>
        <dbReference type="Rhea" id="RHEA:14217"/>
        <dbReference type="Rhea" id="RHEA-COMP:10698"/>
        <dbReference type="Rhea" id="RHEA-COMP:10700"/>
        <dbReference type="Rhea" id="RHEA-COMP:12313"/>
        <dbReference type="Rhea" id="RHEA-COMP:12315"/>
        <dbReference type="ChEBI" id="CHEBI:15377"/>
        <dbReference type="ChEBI" id="CHEBI:16044"/>
        <dbReference type="ChEBI" id="CHEBI:29950"/>
        <dbReference type="ChEBI" id="CHEBI:44120"/>
        <dbReference type="ChEBI" id="CHEBI:50058"/>
        <dbReference type="EC" id="1.8.4.11"/>
    </reaction>
</comment>
<name>A0A5C6CB24_9BACT</name>
<protein>
    <recommendedName>
        <fullName evidence="4">Peptide methionine sulfoxide reductase MsrA</fullName>
        <shortName evidence="4">Protein-methionine-S-oxide reductase</shortName>
        <ecNumber evidence="4">1.8.4.11</ecNumber>
    </recommendedName>
    <alternativeName>
        <fullName evidence="4">Peptide-methionine (S)-S-oxide reductase</fullName>
        <shortName evidence="4">Peptide Met(O) reductase</shortName>
    </alternativeName>
</protein>